<dbReference type="Gene3D" id="3.50.30.60">
    <property type="entry name" value="LD-carboxypeptidase A C-terminal domain-like"/>
    <property type="match status" value="1"/>
</dbReference>
<keyword evidence="3" id="KW-1185">Reference proteome</keyword>
<dbReference type="SUPFAM" id="SSF141986">
    <property type="entry name" value="LD-carboxypeptidase A C-terminal domain-like"/>
    <property type="match status" value="1"/>
</dbReference>
<dbReference type="AlphaFoldDB" id="A0A1B2LWC6"/>
<dbReference type="InterPro" id="IPR040921">
    <property type="entry name" value="Peptidase_S66C"/>
</dbReference>
<dbReference type="Proteomes" id="UP000093391">
    <property type="component" value="Chromosome"/>
</dbReference>
<sequence length="97" mass="10676">MSPCQLLRCLMSLKLQGWFDELGAVLIGRSAAPLAATDQLTELEILERIFGDFMIPVLYDADIGHVPPQVSLVNGALAEISFDGRMAILRQRIGYDV</sequence>
<dbReference type="Pfam" id="PF17676">
    <property type="entry name" value="Peptidase_S66C"/>
    <property type="match status" value="1"/>
</dbReference>
<evidence type="ECO:0000313" key="2">
    <source>
        <dbReference type="EMBL" id="AOA57252.1"/>
    </source>
</evidence>
<reference evidence="2 3" key="1">
    <citation type="submission" date="2016-08" db="EMBL/GenBank/DDBJ databases">
        <authorList>
            <person name="Seilhamer J.J."/>
        </authorList>
    </citation>
    <scope>NUCLEOTIDE SEQUENCE [LARGE SCALE GENOMIC DNA]</scope>
    <source>
        <strain evidence="2 3">BRTC-1</strain>
    </source>
</reference>
<accession>A0A1B2LWC6</accession>
<dbReference type="InterPro" id="IPR027461">
    <property type="entry name" value="Carboxypeptidase_A_C_sf"/>
</dbReference>
<dbReference type="KEGG" id="ala:BFG52_02030"/>
<organism evidence="2 3">
    <name type="scientific">Acinetobacter larvae</name>
    <dbReference type="NCBI Taxonomy" id="1789224"/>
    <lineage>
        <taxon>Bacteria</taxon>
        <taxon>Pseudomonadati</taxon>
        <taxon>Pseudomonadota</taxon>
        <taxon>Gammaproteobacteria</taxon>
        <taxon>Moraxellales</taxon>
        <taxon>Moraxellaceae</taxon>
        <taxon>Acinetobacter</taxon>
    </lineage>
</organism>
<protein>
    <recommendedName>
        <fullName evidence="1">LD-carboxypeptidase C-terminal domain-containing protein</fullName>
    </recommendedName>
</protein>
<proteinExistence type="predicted"/>
<feature type="domain" description="LD-carboxypeptidase C-terminal" evidence="1">
    <location>
        <begin position="3"/>
        <end position="80"/>
    </location>
</feature>
<dbReference type="EMBL" id="CP016895">
    <property type="protein sequence ID" value="AOA57252.1"/>
    <property type="molecule type" value="Genomic_DNA"/>
</dbReference>
<name>A0A1B2LWC6_9GAMM</name>
<gene>
    <name evidence="2" type="ORF">BFG52_02030</name>
</gene>
<evidence type="ECO:0000259" key="1">
    <source>
        <dbReference type="Pfam" id="PF17676"/>
    </source>
</evidence>
<evidence type="ECO:0000313" key="3">
    <source>
        <dbReference type="Proteomes" id="UP000093391"/>
    </source>
</evidence>